<proteinExistence type="predicted"/>
<name>A0A914L681_MELIC</name>
<dbReference type="Proteomes" id="UP000887563">
    <property type="component" value="Unplaced"/>
</dbReference>
<accession>A0A914L681</accession>
<protein>
    <submittedName>
        <fullName evidence="2 3">Uncharacterized protein</fullName>
    </submittedName>
</protein>
<keyword evidence="1" id="KW-1185">Reference proteome</keyword>
<evidence type="ECO:0000313" key="2">
    <source>
        <dbReference type="WBParaSite" id="Minc3s00299g09678"/>
    </source>
</evidence>
<dbReference type="WBParaSite" id="Minc3s06061g39262">
    <property type="protein sequence ID" value="Minc3s06061g39262"/>
    <property type="gene ID" value="Minc3s06061g39262"/>
</dbReference>
<evidence type="ECO:0000313" key="1">
    <source>
        <dbReference type="Proteomes" id="UP000887563"/>
    </source>
</evidence>
<organism evidence="1 2">
    <name type="scientific">Meloidogyne incognita</name>
    <name type="common">Southern root-knot nematode worm</name>
    <name type="synonym">Oxyuris incognita</name>
    <dbReference type="NCBI Taxonomy" id="6306"/>
    <lineage>
        <taxon>Eukaryota</taxon>
        <taxon>Metazoa</taxon>
        <taxon>Ecdysozoa</taxon>
        <taxon>Nematoda</taxon>
        <taxon>Chromadorea</taxon>
        <taxon>Rhabditida</taxon>
        <taxon>Tylenchina</taxon>
        <taxon>Tylenchomorpha</taxon>
        <taxon>Tylenchoidea</taxon>
        <taxon>Meloidogynidae</taxon>
        <taxon>Meloidogyninae</taxon>
        <taxon>Meloidogyne</taxon>
        <taxon>Meloidogyne incognita group</taxon>
    </lineage>
</organism>
<reference evidence="2 3" key="1">
    <citation type="submission" date="2022-11" db="UniProtKB">
        <authorList>
            <consortium name="WormBaseParasite"/>
        </authorList>
    </citation>
    <scope>IDENTIFICATION</scope>
</reference>
<sequence length="63" mass="6618">MAKRPPAIVGFKCQLNPPQVVSEAVTYSKVSSEITSIIGATTRVRSSATLIIKGSSQPILTST</sequence>
<dbReference type="AlphaFoldDB" id="A0A914L681"/>
<evidence type="ECO:0000313" key="3">
    <source>
        <dbReference type="WBParaSite" id="Minc3s06061g39262"/>
    </source>
</evidence>
<dbReference type="WBParaSite" id="Minc3s00299g09678">
    <property type="protein sequence ID" value="Minc3s00299g09678"/>
    <property type="gene ID" value="Minc3s00299g09678"/>
</dbReference>